<keyword evidence="2" id="KW-1133">Transmembrane helix</keyword>
<keyword evidence="2" id="KW-0812">Transmembrane</keyword>
<dbReference type="EMBL" id="MU863643">
    <property type="protein sequence ID" value="KAK4100199.1"/>
    <property type="molecule type" value="Genomic_DNA"/>
</dbReference>
<proteinExistence type="predicted"/>
<accession>A0AAN6T136</accession>
<feature type="transmembrane region" description="Helical" evidence="2">
    <location>
        <begin position="70"/>
        <end position="92"/>
    </location>
</feature>
<comment type="caution">
    <text evidence="3">The sequence shown here is derived from an EMBL/GenBank/DDBJ whole genome shotgun (WGS) entry which is preliminary data.</text>
</comment>
<feature type="compositionally biased region" description="Basic and acidic residues" evidence="1">
    <location>
        <begin position="132"/>
        <end position="141"/>
    </location>
</feature>
<dbReference type="AlphaFoldDB" id="A0AAN6T136"/>
<feature type="compositionally biased region" description="Low complexity" evidence="1">
    <location>
        <begin position="145"/>
        <end position="159"/>
    </location>
</feature>
<feature type="transmembrane region" description="Helical" evidence="2">
    <location>
        <begin position="98"/>
        <end position="117"/>
    </location>
</feature>
<gene>
    <name evidence="3" type="ORF">N658DRAFT_508136</name>
</gene>
<dbReference type="Proteomes" id="UP001305647">
    <property type="component" value="Unassembled WGS sequence"/>
</dbReference>
<organism evidence="3 4">
    <name type="scientific">Parathielavia hyrcaniae</name>
    <dbReference type="NCBI Taxonomy" id="113614"/>
    <lineage>
        <taxon>Eukaryota</taxon>
        <taxon>Fungi</taxon>
        <taxon>Dikarya</taxon>
        <taxon>Ascomycota</taxon>
        <taxon>Pezizomycotina</taxon>
        <taxon>Sordariomycetes</taxon>
        <taxon>Sordariomycetidae</taxon>
        <taxon>Sordariales</taxon>
        <taxon>Chaetomiaceae</taxon>
        <taxon>Parathielavia</taxon>
    </lineage>
</organism>
<reference evidence="3" key="2">
    <citation type="submission" date="2023-05" db="EMBL/GenBank/DDBJ databases">
        <authorList>
            <consortium name="Lawrence Berkeley National Laboratory"/>
            <person name="Steindorff A."/>
            <person name="Hensen N."/>
            <person name="Bonometti L."/>
            <person name="Westerberg I."/>
            <person name="Brannstrom I.O."/>
            <person name="Guillou S."/>
            <person name="Cros-Aarteil S."/>
            <person name="Calhoun S."/>
            <person name="Haridas S."/>
            <person name="Kuo A."/>
            <person name="Mondo S."/>
            <person name="Pangilinan J."/>
            <person name="Riley R."/>
            <person name="Labutti K."/>
            <person name="Andreopoulos B."/>
            <person name="Lipzen A."/>
            <person name="Chen C."/>
            <person name="Yanf M."/>
            <person name="Daum C."/>
            <person name="Ng V."/>
            <person name="Clum A."/>
            <person name="Ohm R."/>
            <person name="Martin F."/>
            <person name="Silar P."/>
            <person name="Natvig D."/>
            <person name="Lalanne C."/>
            <person name="Gautier V."/>
            <person name="Ament-Velasquez S.L."/>
            <person name="Kruys A."/>
            <person name="Hutchinson M.I."/>
            <person name="Powell A.J."/>
            <person name="Barry K."/>
            <person name="Miller A.N."/>
            <person name="Grigoriev I.V."/>
            <person name="Debuchy R."/>
            <person name="Gladieux P."/>
            <person name="Thoren M.H."/>
            <person name="Johannesson H."/>
        </authorList>
    </citation>
    <scope>NUCLEOTIDE SEQUENCE</scope>
    <source>
        <strain evidence="3">CBS 757.83</strain>
    </source>
</reference>
<evidence type="ECO:0000256" key="1">
    <source>
        <dbReference type="SAM" id="MobiDB-lite"/>
    </source>
</evidence>
<evidence type="ECO:0000256" key="2">
    <source>
        <dbReference type="SAM" id="Phobius"/>
    </source>
</evidence>
<dbReference type="Pfam" id="PF16015">
    <property type="entry name" value="Promethin"/>
    <property type="match status" value="1"/>
</dbReference>
<name>A0AAN6T136_9PEZI</name>
<keyword evidence="2" id="KW-0472">Membrane</keyword>
<sequence>MPLLTGATSLVIFAQRQLDRLVPPESRHKAYTRVQDFAMERPLLFSFILVQAVFSAMPVFLFLNFVFFLTFLVAMAALLFSIFWTMIAIFILVPALGVTTSLGLFFWSTGLAAYLTARTGFTTLRSIAAAPESRKSGRHSGETNSASPSVDSTDSSSSSLPTPRTNADGQHVKQEGGLESKSATPTHPDPGSDLEALEP</sequence>
<evidence type="ECO:0000313" key="3">
    <source>
        <dbReference type="EMBL" id="KAK4100199.1"/>
    </source>
</evidence>
<feature type="region of interest" description="Disordered" evidence="1">
    <location>
        <begin position="132"/>
        <end position="199"/>
    </location>
</feature>
<protein>
    <submittedName>
        <fullName evidence="3">Uncharacterized protein</fullName>
    </submittedName>
</protein>
<feature type="transmembrane region" description="Helical" evidence="2">
    <location>
        <begin position="42"/>
        <end position="63"/>
    </location>
</feature>
<evidence type="ECO:0000313" key="4">
    <source>
        <dbReference type="Proteomes" id="UP001305647"/>
    </source>
</evidence>
<keyword evidence="4" id="KW-1185">Reference proteome</keyword>
<reference evidence="3" key="1">
    <citation type="journal article" date="2023" name="Mol. Phylogenet. Evol.">
        <title>Genome-scale phylogeny and comparative genomics of the fungal order Sordariales.</title>
        <authorList>
            <person name="Hensen N."/>
            <person name="Bonometti L."/>
            <person name="Westerberg I."/>
            <person name="Brannstrom I.O."/>
            <person name="Guillou S."/>
            <person name="Cros-Aarteil S."/>
            <person name="Calhoun S."/>
            <person name="Haridas S."/>
            <person name="Kuo A."/>
            <person name="Mondo S."/>
            <person name="Pangilinan J."/>
            <person name="Riley R."/>
            <person name="LaButti K."/>
            <person name="Andreopoulos B."/>
            <person name="Lipzen A."/>
            <person name="Chen C."/>
            <person name="Yan M."/>
            <person name="Daum C."/>
            <person name="Ng V."/>
            <person name="Clum A."/>
            <person name="Steindorff A."/>
            <person name="Ohm R.A."/>
            <person name="Martin F."/>
            <person name="Silar P."/>
            <person name="Natvig D.O."/>
            <person name="Lalanne C."/>
            <person name="Gautier V."/>
            <person name="Ament-Velasquez S.L."/>
            <person name="Kruys A."/>
            <person name="Hutchinson M.I."/>
            <person name="Powell A.J."/>
            <person name="Barry K."/>
            <person name="Miller A.N."/>
            <person name="Grigoriev I.V."/>
            <person name="Debuchy R."/>
            <person name="Gladieux P."/>
            <person name="Hiltunen Thoren M."/>
            <person name="Johannesson H."/>
        </authorList>
    </citation>
    <scope>NUCLEOTIDE SEQUENCE</scope>
    <source>
        <strain evidence="3">CBS 757.83</strain>
    </source>
</reference>